<dbReference type="EMBL" id="JAGYWB010000017">
    <property type="protein sequence ID" value="KAI0494902.1"/>
    <property type="molecule type" value="Genomic_DNA"/>
</dbReference>
<gene>
    <name evidence="2" type="ORF">KFK09_025048</name>
</gene>
<evidence type="ECO:0000313" key="3">
    <source>
        <dbReference type="Proteomes" id="UP000829196"/>
    </source>
</evidence>
<reference evidence="2" key="1">
    <citation type="journal article" date="2022" name="Front. Genet.">
        <title>Chromosome-Scale Assembly of the Dendrobium nobile Genome Provides Insights Into the Molecular Mechanism of the Biosynthesis of the Medicinal Active Ingredient of Dendrobium.</title>
        <authorList>
            <person name="Xu Q."/>
            <person name="Niu S.-C."/>
            <person name="Li K.-L."/>
            <person name="Zheng P.-J."/>
            <person name="Zhang X.-J."/>
            <person name="Jia Y."/>
            <person name="Liu Y."/>
            <person name="Niu Y.-X."/>
            <person name="Yu L.-H."/>
            <person name="Chen D.-F."/>
            <person name="Zhang G.-Q."/>
        </authorList>
    </citation>
    <scope>NUCLEOTIDE SEQUENCE</scope>
    <source>
        <tissue evidence="2">Leaf</tissue>
    </source>
</reference>
<comment type="caution">
    <text evidence="2">The sequence shown here is derived from an EMBL/GenBank/DDBJ whole genome shotgun (WGS) entry which is preliminary data.</text>
</comment>
<proteinExistence type="predicted"/>
<evidence type="ECO:0000256" key="1">
    <source>
        <dbReference type="SAM" id="Phobius"/>
    </source>
</evidence>
<feature type="transmembrane region" description="Helical" evidence="1">
    <location>
        <begin position="62"/>
        <end position="82"/>
    </location>
</feature>
<dbReference type="AlphaFoldDB" id="A0A8T3AGL2"/>
<protein>
    <submittedName>
        <fullName evidence="2">Uncharacterized protein</fullName>
    </submittedName>
</protein>
<evidence type="ECO:0000313" key="2">
    <source>
        <dbReference type="EMBL" id="KAI0494902.1"/>
    </source>
</evidence>
<keyword evidence="1" id="KW-1133">Transmembrane helix</keyword>
<keyword evidence="3" id="KW-1185">Reference proteome</keyword>
<keyword evidence="1" id="KW-0472">Membrane</keyword>
<accession>A0A8T3AGL2</accession>
<keyword evidence="1" id="KW-0812">Transmembrane</keyword>
<organism evidence="2 3">
    <name type="scientific">Dendrobium nobile</name>
    <name type="common">Orchid</name>
    <dbReference type="NCBI Taxonomy" id="94219"/>
    <lineage>
        <taxon>Eukaryota</taxon>
        <taxon>Viridiplantae</taxon>
        <taxon>Streptophyta</taxon>
        <taxon>Embryophyta</taxon>
        <taxon>Tracheophyta</taxon>
        <taxon>Spermatophyta</taxon>
        <taxon>Magnoliopsida</taxon>
        <taxon>Liliopsida</taxon>
        <taxon>Asparagales</taxon>
        <taxon>Orchidaceae</taxon>
        <taxon>Epidendroideae</taxon>
        <taxon>Malaxideae</taxon>
        <taxon>Dendrobiinae</taxon>
        <taxon>Dendrobium</taxon>
    </lineage>
</organism>
<feature type="transmembrane region" description="Helical" evidence="1">
    <location>
        <begin position="28"/>
        <end position="50"/>
    </location>
</feature>
<sequence>MSRTPEFCSFRFDCPTYLCDDSECASSIWWFNLCFTVVRFLLLSSWCFSYTVTFCFPMYTDVIVYSFICNKGMFVLNAAIAIQNFHDCCSQCIHILLSLSSM</sequence>
<name>A0A8T3AGL2_DENNO</name>
<dbReference type="Proteomes" id="UP000829196">
    <property type="component" value="Unassembled WGS sequence"/>
</dbReference>